<feature type="region of interest" description="Disordered" evidence="1">
    <location>
        <begin position="164"/>
        <end position="224"/>
    </location>
</feature>
<gene>
    <name evidence="2" type="ORF">LG943_24745</name>
</gene>
<evidence type="ECO:0000256" key="1">
    <source>
        <dbReference type="SAM" id="MobiDB-lite"/>
    </source>
</evidence>
<evidence type="ECO:0000313" key="3">
    <source>
        <dbReference type="Proteomes" id="UP001140076"/>
    </source>
</evidence>
<keyword evidence="3" id="KW-1185">Reference proteome</keyword>
<accession>A0A9X3NQV8</accession>
<dbReference type="EMBL" id="JAJAQC010000060">
    <property type="protein sequence ID" value="MDA0567505.1"/>
    <property type="molecule type" value="Genomic_DNA"/>
</dbReference>
<comment type="caution">
    <text evidence="2">The sequence shown here is derived from an EMBL/GenBank/DDBJ whole genome shotgun (WGS) entry which is preliminary data.</text>
</comment>
<proteinExistence type="predicted"/>
<feature type="region of interest" description="Disordered" evidence="1">
    <location>
        <begin position="69"/>
        <end position="103"/>
    </location>
</feature>
<sequence>MVESGNPDGPSTEGLEYLNQLLNQVKGRRREALGGAAADLEAAVRDWSAARRELSALMPNARSLLDQARNSAHPRAGSLESLVTQSGTAQSPQRGSPLRGGALDELRRRNGVVDRALSWGRPKETVDAMTEALRADTRRITQQTEGMRADIRTIWDVQAEFDGRGKAEEPPAEQSPLASRIADEVRGRFRRASADGGEARPGRTQPSRAPVPQAREGQGQSAKA</sequence>
<dbReference type="AlphaFoldDB" id="A0A9X3NQV8"/>
<reference evidence="2" key="1">
    <citation type="submission" date="2021-10" db="EMBL/GenBank/DDBJ databases">
        <title>Streptomonospora sp. nov., isolated from mangrove soil.</title>
        <authorList>
            <person name="Chen X."/>
            <person name="Ge X."/>
            <person name="Liu W."/>
        </authorList>
    </citation>
    <scope>NUCLEOTIDE SEQUENCE</scope>
    <source>
        <strain evidence="2">S1-112</strain>
    </source>
</reference>
<evidence type="ECO:0000313" key="2">
    <source>
        <dbReference type="EMBL" id="MDA0567505.1"/>
    </source>
</evidence>
<dbReference type="RefSeq" id="WP_270074751.1">
    <property type="nucleotide sequence ID" value="NZ_JAJAQC010000060.1"/>
</dbReference>
<protein>
    <submittedName>
        <fullName evidence="2">Uncharacterized protein</fullName>
    </submittedName>
</protein>
<organism evidence="2 3">
    <name type="scientific">Streptomonospora mangrovi</name>
    <dbReference type="NCBI Taxonomy" id="2883123"/>
    <lineage>
        <taxon>Bacteria</taxon>
        <taxon>Bacillati</taxon>
        <taxon>Actinomycetota</taxon>
        <taxon>Actinomycetes</taxon>
        <taxon>Streptosporangiales</taxon>
        <taxon>Nocardiopsidaceae</taxon>
        <taxon>Streptomonospora</taxon>
    </lineage>
</organism>
<feature type="compositionally biased region" description="Polar residues" evidence="1">
    <location>
        <begin position="81"/>
        <end position="94"/>
    </location>
</feature>
<name>A0A9X3NQV8_9ACTN</name>
<dbReference type="Proteomes" id="UP001140076">
    <property type="component" value="Unassembled WGS sequence"/>
</dbReference>